<evidence type="ECO:0000313" key="4">
    <source>
        <dbReference type="Proteomes" id="UP000784294"/>
    </source>
</evidence>
<dbReference type="InterPro" id="IPR045853">
    <property type="entry name" value="Pep_chain_release_fac_I_sf"/>
</dbReference>
<dbReference type="GO" id="GO:0006415">
    <property type="term" value="P:translational termination"/>
    <property type="evidence" value="ECO:0007669"/>
    <property type="project" value="InterPro"/>
</dbReference>
<feature type="domain" description="Peptide chain release factor" evidence="2">
    <location>
        <begin position="147"/>
        <end position="180"/>
    </location>
</feature>
<dbReference type="Proteomes" id="UP000784294">
    <property type="component" value="Unassembled WGS sequence"/>
</dbReference>
<reference evidence="3" key="1">
    <citation type="submission" date="2018-11" db="EMBL/GenBank/DDBJ databases">
        <authorList>
            <consortium name="Pathogen Informatics"/>
        </authorList>
    </citation>
    <scope>NUCLEOTIDE SEQUENCE</scope>
</reference>
<keyword evidence="4" id="KW-1185">Reference proteome</keyword>
<dbReference type="PANTHER" id="PTHR43804:SF7">
    <property type="entry name" value="LD18447P"/>
    <property type="match status" value="1"/>
</dbReference>
<dbReference type="OrthoDB" id="2019491at2759"/>
<dbReference type="SUPFAM" id="SSF75620">
    <property type="entry name" value="Release factor"/>
    <property type="match status" value="2"/>
</dbReference>
<organism evidence="3 4">
    <name type="scientific">Protopolystoma xenopodis</name>
    <dbReference type="NCBI Taxonomy" id="117903"/>
    <lineage>
        <taxon>Eukaryota</taxon>
        <taxon>Metazoa</taxon>
        <taxon>Spiralia</taxon>
        <taxon>Lophotrochozoa</taxon>
        <taxon>Platyhelminthes</taxon>
        <taxon>Monogenea</taxon>
        <taxon>Polyopisthocotylea</taxon>
        <taxon>Polystomatidea</taxon>
        <taxon>Polystomatidae</taxon>
        <taxon>Protopolystoma</taxon>
    </lineage>
</organism>
<name>A0A3S5AIG7_9PLAT</name>
<dbReference type="EMBL" id="CAAALY010109756">
    <property type="protein sequence ID" value="VEL30143.1"/>
    <property type="molecule type" value="Genomic_DNA"/>
</dbReference>
<protein>
    <recommendedName>
        <fullName evidence="2">Peptide chain release factor domain-containing protein</fullName>
    </recommendedName>
</protein>
<dbReference type="PANTHER" id="PTHR43804">
    <property type="entry name" value="LD18447P"/>
    <property type="match status" value="1"/>
</dbReference>
<evidence type="ECO:0000259" key="2">
    <source>
        <dbReference type="Pfam" id="PF03462"/>
    </source>
</evidence>
<dbReference type="AlphaFoldDB" id="A0A3S5AIG7"/>
<proteinExistence type="predicted"/>
<dbReference type="InterPro" id="IPR005139">
    <property type="entry name" value="PCRF"/>
</dbReference>
<comment type="caution">
    <text evidence="3">The sequence shown here is derived from an EMBL/GenBank/DDBJ whole genome shotgun (WGS) entry which is preliminary data.</text>
</comment>
<dbReference type="Gene3D" id="3.30.70.1660">
    <property type="match status" value="1"/>
</dbReference>
<dbReference type="Pfam" id="PF03462">
    <property type="entry name" value="PCRF"/>
    <property type="match status" value="2"/>
</dbReference>
<feature type="domain" description="Peptide chain release factor" evidence="2">
    <location>
        <begin position="11"/>
        <end position="52"/>
    </location>
</feature>
<accession>A0A3S5AIG7</accession>
<sequence length="191" mass="20499">MPEMKSLNQVNSLRLELVAGAGGEEAGLFTRDLFNMYLILASSFGWGLRDVKLVSMSGSSSSAEVANLQDISFEENSVQSCVSSSLLQSQLANAGALTSAKVILSGTCLLASEATQLGSKVNISSSEIFDEIGLLPLDPVILFQPFSLYQLFKYEAGVHRVQRIPSTSRQNKIHTSTVAVAVLPVFDEVPI</sequence>
<keyword evidence="1" id="KW-0488">Methylation</keyword>
<gene>
    <name evidence="3" type="ORF">PXEA_LOCUS23583</name>
</gene>
<evidence type="ECO:0000313" key="3">
    <source>
        <dbReference type="EMBL" id="VEL30143.1"/>
    </source>
</evidence>
<evidence type="ECO:0000256" key="1">
    <source>
        <dbReference type="ARBA" id="ARBA00022481"/>
    </source>
</evidence>
<dbReference type="InterPro" id="IPR050057">
    <property type="entry name" value="Prokaryotic/Mito_RF"/>
</dbReference>